<keyword evidence="8 12" id="KW-0067">ATP-binding</keyword>
<evidence type="ECO:0000256" key="2">
    <source>
        <dbReference type="ARBA" id="ARBA00022527"/>
    </source>
</evidence>
<protein>
    <submittedName>
        <fullName evidence="15">PR5-like receptor kinase</fullName>
    </submittedName>
</protein>
<evidence type="ECO:0000256" key="12">
    <source>
        <dbReference type="PROSITE-ProRule" id="PRU10141"/>
    </source>
</evidence>
<evidence type="ECO:0000313" key="14">
    <source>
        <dbReference type="Proteomes" id="UP000515151"/>
    </source>
</evidence>
<keyword evidence="3" id="KW-0808">Transferase</keyword>
<keyword evidence="9" id="KW-1133">Transmembrane helix</keyword>
<dbReference type="Gene3D" id="3.30.200.20">
    <property type="entry name" value="Phosphorylase Kinase, domain 1"/>
    <property type="match status" value="1"/>
</dbReference>
<dbReference type="Gene3D" id="1.10.510.10">
    <property type="entry name" value="Transferase(Phosphotransferase) domain 1"/>
    <property type="match status" value="1"/>
</dbReference>
<name>A0A6P8EC22_PUNGR</name>
<feature type="domain" description="Protein kinase" evidence="13">
    <location>
        <begin position="50"/>
        <end position="339"/>
    </location>
</feature>
<feature type="binding site" evidence="12">
    <location>
        <position position="78"/>
    </location>
    <ligand>
        <name>ATP</name>
        <dbReference type="ChEBI" id="CHEBI:30616"/>
    </ligand>
</feature>
<evidence type="ECO:0000256" key="9">
    <source>
        <dbReference type="ARBA" id="ARBA00022989"/>
    </source>
</evidence>
<evidence type="ECO:0000256" key="8">
    <source>
        <dbReference type="ARBA" id="ARBA00022840"/>
    </source>
</evidence>
<dbReference type="AlphaFoldDB" id="A0A6P8EC22"/>
<dbReference type="InterPro" id="IPR000719">
    <property type="entry name" value="Prot_kinase_dom"/>
</dbReference>
<reference evidence="15" key="2">
    <citation type="submission" date="2025-08" db="UniProtKB">
        <authorList>
            <consortium name="RefSeq"/>
        </authorList>
    </citation>
    <scope>IDENTIFICATION</scope>
    <source>
        <tissue evidence="15">Leaf</tissue>
    </source>
</reference>
<dbReference type="InterPro" id="IPR045874">
    <property type="entry name" value="LRK10/LRL21-25-like"/>
</dbReference>
<dbReference type="GO" id="GO:0005524">
    <property type="term" value="F:ATP binding"/>
    <property type="evidence" value="ECO:0007669"/>
    <property type="project" value="UniProtKB-UniRule"/>
</dbReference>
<gene>
    <name evidence="15" type="primary">LOC116213340</name>
</gene>
<dbReference type="GO" id="GO:0016020">
    <property type="term" value="C:membrane"/>
    <property type="evidence" value="ECO:0007669"/>
    <property type="project" value="UniProtKB-SubCell"/>
</dbReference>
<dbReference type="PROSITE" id="PS00107">
    <property type="entry name" value="PROTEIN_KINASE_ATP"/>
    <property type="match status" value="1"/>
</dbReference>
<dbReference type="GO" id="GO:0004674">
    <property type="term" value="F:protein serine/threonine kinase activity"/>
    <property type="evidence" value="ECO:0007669"/>
    <property type="project" value="UniProtKB-KW"/>
</dbReference>
<dbReference type="Proteomes" id="UP000515151">
    <property type="component" value="Chromosome 7"/>
</dbReference>
<dbReference type="PANTHER" id="PTHR27009">
    <property type="entry name" value="RUST RESISTANCE KINASE LR10-RELATED"/>
    <property type="match status" value="1"/>
</dbReference>
<dbReference type="FunFam" id="1.10.510.10:FF:000590">
    <property type="entry name" value="PR5-like receptor kinase"/>
    <property type="match status" value="1"/>
</dbReference>
<dbReference type="InterPro" id="IPR017441">
    <property type="entry name" value="Protein_kinase_ATP_BS"/>
</dbReference>
<dbReference type="GeneID" id="116213340"/>
<keyword evidence="6 12" id="KW-0547">Nucleotide-binding</keyword>
<keyword evidence="2" id="KW-0723">Serine/threonine-protein kinase</keyword>
<proteinExistence type="predicted"/>
<evidence type="ECO:0000256" key="6">
    <source>
        <dbReference type="ARBA" id="ARBA00022741"/>
    </source>
</evidence>
<evidence type="ECO:0000256" key="3">
    <source>
        <dbReference type="ARBA" id="ARBA00022679"/>
    </source>
</evidence>
<keyword evidence="5" id="KW-0732">Signal</keyword>
<comment type="subcellular location">
    <subcellularLocation>
        <location evidence="1">Membrane</location>
        <topology evidence="1">Single-pass type I membrane protein</topology>
    </subcellularLocation>
</comment>
<dbReference type="PROSITE" id="PS50011">
    <property type="entry name" value="PROTEIN_KINASE_DOM"/>
    <property type="match status" value="1"/>
</dbReference>
<dbReference type="SUPFAM" id="SSF56112">
    <property type="entry name" value="Protein kinase-like (PK-like)"/>
    <property type="match status" value="1"/>
</dbReference>
<keyword evidence="10" id="KW-0472">Membrane</keyword>
<dbReference type="InterPro" id="IPR011009">
    <property type="entry name" value="Kinase-like_dom_sf"/>
</dbReference>
<evidence type="ECO:0000256" key="4">
    <source>
        <dbReference type="ARBA" id="ARBA00022692"/>
    </source>
</evidence>
<evidence type="ECO:0000256" key="1">
    <source>
        <dbReference type="ARBA" id="ARBA00004479"/>
    </source>
</evidence>
<evidence type="ECO:0000256" key="5">
    <source>
        <dbReference type="ARBA" id="ARBA00022729"/>
    </source>
</evidence>
<dbReference type="OrthoDB" id="4062651at2759"/>
<keyword evidence="11" id="KW-0325">Glycoprotein</keyword>
<evidence type="ECO:0000313" key="15">
    <source>
        <dbReference type="RefSeq" id="XP_031404089.1"/>
    </source>
</evidence>
<dbReference type="Pfam" id="PF07714">
    <property type="entry name" value="PK_Tyr_Ser-Thr"/>
    <property type="match status" value="1"/>
</dbReference>
<sequence>MIIILRLFKKLRSLFFKRHTSDREIENFIKKHGSLTPKRFSYTQVKRMICSFREKLGEGGFGAVYKGKLPDGTLVAVKLLNASKGNGEEFVNEVASISRTSHVNIVTLVGFCFEGHKRALIYEYMSNGSLDRFINDENATMRSPRLGWNKLYQIAVGTARGLEYLHRGCSTRILHFDIKPQIILLDNDYCAKISDFGLSKLCLKRESIVSMLVGRGTIGYIAPEVFNRNFGDVSHKSDVYSYGMMLIEMIGGGKRVNAEADQSSEMYFADQVYQFIEEGYDQGFYCHLMEEDKETEKKMAFVGVWCIQTDPKQRPSMRRVIEMLEGSAEALQIPPKPYLFSPRRSPT</sequence>
<keyword evidence="7" id="KW-0418">Kinase</keyword>
<evidence type="ECO:0000259" key="13">
    <source>
        <dbReference type="PROSITE" id="PS50011"/>
    </source>
</evidence>
<evidence type="ECO:0000256" key="11">
    <source>
        <dbReference type="ARBA" id="ARBA00023180"/>
    </source>
</evidence>
<evidence type="ECO:0000256" key="7">
    <source>
        <dbReference type="ARBA" id="ARBA00022777"/>
    </source>
</evidence>
<dbReference type="FunFam" id="3.30.200.20:FF:000178">
    <property type="entry name" value="serine/threonine-protein kinase PBS1-like"/>
    <property type="match status" value="1"/>
</dbReference>
<dbReference type="InterPro" id="IPR001245">
    <property type="entry name" value="Ser-Thr/Tyr_kinase_cat_dom"/>
</dbReference>
<organism evidence="14 15">
    <name type="scientific">Punica granatum</name>
    <name type="common">Pomegranate</name>
    <dbReference type="NCBI Taxonomy" id="22663"/>
    <lineage>
        <taxon>Eukaryota</taxon>
        <taxon>Viridiplantae</taxon>
        <taxon>Streptophyta</taxon>
        <taxon>Embryophyta</taxon>
        <taxon>Tracheophyta</taxon>
        <taxon>Spermatophyta</taxon>
        <taxon>Magnoliopsida</taxon>
        <taxon>eudicotyledons</taxon>
        <taxon>Gunneridae</taxon>
        <taxon>Pentapetalae</taxon>
        <taxon>rosids</taxon>
        <taxon>malvids</taxon>
        <taxon>Myrtales</taxon>
        <taxon>Lythraceae</taxon>
        <taxon>Punica</taxon>
    </lineage>
</organism>
<dbReference type="RefSeq" id="XP_031404089.1">
    <property type="nucleotide sequence ID" value="XM_031548229.1"/>
</dbReference>
<keyword evidence="4" id="KW-0812">Transmembrane</keyword>
<keyword evidence="14" id="KW-1185">Reference proteome</keyword>
<accession>A0A6P8EC22</accession>
<evidence type="ECO:0000256" key="10">
    <source>
        <dbReference type="ARBA" id="ARBA00023136"/>
    </source>
</evidence>
<reference evidence="14" key="1">
    <citation type="journal article" date="2020" name="Plant Biotechnol. J.">
        <title>The pomegranate (Punica granatum L.) draft genome dissects genetic divergence between soft- and hard-seeded cultivars.</title>
        <authorList>
            <person name="Luo X."/>
            <person name="Li H."/>
            <person name="Wu Z."/>
            <person name="Yao W."/>
            <person name="Zhao P."/>
            <person name="Cao D."/>
            <person name="Yu H."/>
            <person name="Li K."/>
            <person name="Poudel K."/>
            <person name="Zhao D."/>
            <person name="Zhang F."/>
            <person name="Xia X."/>
            <person name="Chen L."/>
            <person name="Wang Q."/>
            <person name="Jing D."/>
            <person name="Cao S."/>
        </authorList>
    </citation>
    <scope>NUCLEOTIDE SEQUENCE [LARGE SCALE GENOMIC DNA]</scope>
    <source>
        <strain evidence="14">cv. Tunisia</strain>
    </source>
</reference>